<keyword evidence="1" id="KW-0175">Coiled coil</keyword>
<reference evidence="2" key="1">
    <citation type="submission" date="2006-10" db="EMBL/GenBank/DDBJ databases">
        <authorList>
            <person name="Amadeo P."/>
            <person name="Zhao Q."/>
            <person name="Wortman J."/>
            <person name="Fraser-Liggett C."/>
            <person name="Carlton J."/>
        </authorList>
    </citation>
    <scope>NUCLEOTIDE SEQUENCE</scope>
    <source>
        <strain evidence="2">G3</strain>
    </source>
</reference>
<dbReference type="KEGG" id="tva:4765357"/>
<dbReference type="VEuPathDB" id="TrichDB:TVAG_499520"/>
<dbReference type="EMBL" id="DS113399">
    <property type="protein sequence ID" value="EAY07466.1"/>
    <property type="molecule type" value="Genomic_DNA"/>
</dbReference>
<sequence>MSSSQTVNFKPLRNNLDEIEKTRATMQSFTDRFEKKLSTLEKKVQIKTSVLDRAEQELNRVELYIERFEKLLTDLEKTKQNTNEDRGTSIRQLKEIEKYQIDQDCETNRNAEEMRTLEQITKLLSEYWSKYEELDALAAHYRYFKPFPDEYDDNFDYEE</sequence>
<dbReference type="InParanoid" id="A2EIN9"/>
<protein>
    <submittedName>
        <fullName evidence="2">Uncharacterized protein</fullName>
    </submittedName>
</protein>
<keyword evidence="3" id="KW-1185">Reference proteome</keyword>
<evidence type="ECO:0000313" key="3">
    <source>
        <dbReference type="Proteomes" id="UP000001542"/>
    </source>
</evidence>
<name>A2EIN9_TRIV3</name>
<dbReference type="AlphaFoldDB" id="A2EIN9"/>
<evidence type="ECO:0000313" key="2">
    <source>
        <dbReference type="EMBL" id="EAY07466.1"/>
    </source>
</evidence>
<proteinExistence type="predicted"/>
<organism evidence="2 3">
    <name type="scientific">Trichomonas vaginalis (strain ATCC PRA-98 / G3)</name>
    <dbReference type="NCBI Taxonomy" id="412133"/>
    <lineage>
        <taxon>Eukaryota</taxon>
        <taxon>Metamonada</taxon>
        <taxon>Parabasalia</taxon>
        <taxon>Trichomonadida</taxon>
        <taxon>Trichomonadidae</taxon>
        <taxon>Trichomonas</taxon>
    </lineage>
</organism>
<dbReference type="Proteomes" id="UP000001542">
    <property type="component" value="Unassembled WGS sequence"/>
</dbReference>
<feature type="coiled-coil region" evidence="1">
    <location>
        <begin position="37"/>
        <end position="85"/>
    </location>
</feature>
<dbReference type="VEuPathDB" id="TrichDB:TVAGG3_0960070"/>
<dbReference type="RefSeq" id="XP_001319689.1">
    <property type="nucleotide sequence ID" value="XM_001319654.1"/>
</dbReference>
<accession>A2EIN9</accession>
<reference evidence="2" key="2">
    <citation type="journal article" date="2007" name="Science">
        <title>Draft genome sequence of the sexually transmitted pathogen Trichomonas vaginalis.</title>
        <authorList>
            <person name="Carlton J.M."/>
            <person name="Hirt R.P."/>
            <person name="Silva J.C."/>
            <person name="Delcher A.L."/>
            <person name="Schatz M."/>
            <person name="Zhao Q."/>
            <person name="Wortman J.R."/>
            <person name="Bidwell S.L."/>
            <person name="Alsmark U.C.M."/>
            <person name="Besteiro S."/>
            <person name="Sicheritz-Ponten T."/>
            <person name="Noel C.J."/>
            <person name="Dacks J.B."/>
            <person name="Foster P.G."/>
            <person name="Simillion C."/>
            <person name="Van de Peer Y."/>
            <person name="Miranda-Saavedra D."/>
            <person name="Barton G.J."/>
            <person name="Westrop G.D."/>
            <person name="Mueller S."/>
            <person name="Dessi D."/>
            <person name="Fiori P.L."/>
            <person name="Ren Q."/>
            <person name="Paulsen I."/>
            <person name="Zhang H."/>
            <person name="Bastida-Corcuera F.D."/>
            <person name="Simoes-Barbosa A."/>
            <person name="Brown M.T."/>
            <person name="Hayes R.D."/>
            <person name="Mukherjee M."/>
            <person name="Okumura C.Y."/>
            <person name="Schneider R."/>
            <person name="Smith A.J."/>
            <person name="Vanacova S."/>
            <person name="Villalvazo M."/>
            <person name="Haas B.J."/>
            <person name="Pertea M."/>
            <person name="Feldblyum T.V."/>
            <person name="Utterback T.R."/>
            <person name="Shu C.L."/>
            <person name="Osoegawa K."/>
            <person name="de Jong P.J."/>
            <person name="Hrdy I."/>
            <person name="Horvathova L."/>
            <person name="Zubacova Z."/>
            <person name="Dolezal P."/>
            <person name="Malik S.B."/>
            <person name="Logsdon J.M. Jr."/>
            <person name="Henze K."/>
            <person name="Gupta A."/>
            <person name="Wang C.C."/>
            <person name="Dunne R.L."/>
            <person name="Upcroft J.A."/>
            <person name="Upcroft P."/>
            <person name="White O."/>
            <person name="Salzberg S.L."/>
            <person name="Tang P."/>
            <person name="Chiu C.-H."/>
            <person name="Lee Y.-S."/>
            <person name="Embley T.M."/>
            <person name="Coombs G.H."/>
            <person name="Mottram J.C."/>
            <person name="Tachezy J."/>
            <person name="Fraser-Liggett C.M."/>
            <person name="Johnson P.J."/>
        </authorList>
    </citation>
    <scope>NUCLEOTIDE SEQUENCE [LARGE SCALE GENOMIC DNA]</scope>
    <source>
        <strain evidence="2">G3</strain>
    </source>
</reference>
<evidence type="ECO:0000256" key="1">
    <source>
        <dbReference type="SAM" id="Coils"/>
    </source>
</evidence>
<dbReference type="SMR" id="A2EIN9"/>
<gene>
    <name evidence="2" type="ORF">TVAG_499520</name>
</gene>